<keyword evidence="2" id="KW-0540">Nuclease</keyword>
<dbReference type="RefSeq" id="WP_311662535.1">
    <property type="nucleotide sequence ID" value="NZ_JAVRHT010000009.1"/>
</dbReference>
<feature type="domain" description="HNH nuclease" evidence="1">
    <location>
        <begin position="77"/>
        <end position="130"/>
    </location>
</feature>
<dbReference type="Proteomes" id="UP001267426">
    <property type="component" value="Unassembled WGS sequence"/>
</dbReference>
<organism evidence="2 3">
    <name type="scientific">Rubrivirga litoralis</name>
    <dbReference type="NCBI Taxonomy" id="3075598"/>
    <lineage>
        <taxon>Bacteria</taxon>
        <taxon>Pseudomonadati</taxon>
        <taxon>Rhodothermota</taxon>
        <taxon>Rhodothermia</taxon>
        <taxon>Rhodothermales</taxon>
        <taxon>Rubricoccaceae</taxon>
        <taxon>Rubrivirga</taxon>
    </lineage>
</organism>
<protein>
    <submittedName>
        <fullName evidence="2">HNH endonuclease signature motif containing protein</fullName>
    </submittedName>
</protein>
<dbReference type="SMART" id="SM00507">
    <property type="entry name" value="HNHc"/>
    <property type="match status" value="1"/>
</dbReference>
<sequence>MATKRYTDAEFVAAVRASKSIAGVLRRLGLRPAGGNYANAKRTLQRLGLDASHFTGRAWSRGERQKDWSDYTRATHAKPHLIKERGAACERCGGQRWQEEPTPLEVHHRDGDRTNNVLANLALLCPNCHALTDTWRNRSRS</sequence>
<dbReference type="InterPro" id="IPR003615">
    <property type="entry name" value="HNH_nuc"/>
</dbReference>
<proteinExistence type="predicted"/>
<dbReference type="EMBL" id="JAVRHT010000009">
    <property type="protein sequence ID" value="MDT0631192.1"/>
    <property type="molecule type" value="Genomic_DNA"/>
</dbReference>
<name>A0ABU3BPI7_9BACT</name>
<evidence type="ECO:0000313" key="3">
    <source>
        <dbReference type="Proteomes" id="UP001267426"/>
    </source>
</evidence>
<comment type="caution">
    <text evidence="2">The sequence shown here is derived from an EMBL/GenBank/DDBJ whole genome shotgun (WGS) entry which is preliminary data.</text>
</comment>
<keyword evidence="2" id="KW-0378">Hydrolase</keyword>
<dbReference type="GO" id="GO:0004519">
    <property type="term" value="F:endonuclease activity"/>
    <property type="evidence" value="ECO:0007669"/>
    <property type="project" value="UniProtKB-KW"/>
</dbReference>
<evidence type="ECO:0000313" key="2">
    <source>
        <dbReference type="EMBL" id="MDT0631192.1"/>
    </source>
</evidence>
<keyword evidence="2" id="KW-0255">Endonuclease</keyword>
<dbReference type="CDD" id="cd00085">
    <property type="entry name" value="HNHc"/>
    <property type="match status" value="1"/>
</dbReference>
<gene>
    <name evidence="2" type="ORF">RM540_05460</name>
</gene>
<reference evidence="2 3" key="1">
    <citation type="submission" date="2023-09" db="EMBL/GenBank/DDBJ databases">
        <authorList>
            <person name="Rey-Velasco X."/>
        </authorList>
    </citation>
    <scope>NUCLEOTIDE SEQUENCE [LARGE SCALE GENOMIC DNA]</scope>
    <source>
        <strain evidence="2 3">F394</strain>
    </source>
</reference>
<keyword evidence="3" id="KW-1185">Reference proteome</keyword>
<dbReference type="Pfam" id="PF13392">
    <property type="entry name" value="HNH_3"/>
    <property type="match status" value="1"/>
</dbReference>
<accession>A0ABU3BPI7</accession>
<evidence type="ECO:0000259" key="1">
    <source>
        <dbReference type="SMART" id="SM00507"/>
    </source>
</evidence>